<keyword evidence="1" id="KW-0472">Membrane</keyword>
<organism evidence="3 4">
    <name type="scientific">Prymnesium parvum</name>
    <name type="common">Toxic golden alga</name>
    <dbReference type="NCBI Taxonomy" id="97485"/>
    <lineage>
        <taxon>Eukaryota</taxon>
        <taxon>Haptista</taxon>
        <taxon>Haptophyta</taxon>
        <taxon>Prymnesiophyceae</taxon>
        <taxon>Prymnesiales</taxon>
        <taxon>Prymnesiaceae</taxon>
        <taxon>Prymnesium</taxon>
    </lineage>
</organism>
<protein>
    <recommendedName>
        <fullName evidence="2">PLOD1-3-like GT domain-containing protein</fullName>
    </recommendedName>
</protein>
<feature type="domain" description="PLOD1-3-like GT" evidence="2">
    <location>
        <begin position="11"/>
        <end position="220"/>
    </location>
</feature>
<keyword evidence="4" id="KW-1185">Reference proteome</keyword>
<evidence type="ECO:0000256" key="1">
    <source>
        <dbReference type="SAM" id="Phobius"/>
    </source>
</evidence>
<keyword evidence="1" id="KW-1133">Transmembrane helix</keyword>
<dbReference type="CDD" id="cd22997">
    <property type="entry name" value="GT_LH"/>
    <property type="match status" value="1"/>
</dbReference>
<evidence type="ECO:0000259" key="2">
    <source>
        <dbReference type="Pfam" id="PF25342"/>
    </source>
</evidence>
<gene>
    <name evidence="3" type="ORF">AB1Y20_006796</name>
</gene>
<feature type="transmembrane region" description="Helical" evidence="1">
    <location>
        <begin position="311"/>
        <end position="332"/>
    </location>
</feature>
<sequence>MASNSTAPPPVLVLTFATEETAYLPALRASAAAQGFRFEVIGLGHEWQGFMWANALLMERVQRCDPDELVLVLDGYDTLIVMPCVDLVASYEKFCVMATSRAGFAPQSPPNRWLVFGIEHPREAASWPYWNTIVRTARRYHCVPPSADFYLNTGAVLGPAKHVHMYMEETCKHAAATGNKDDQNTANSLYWGWWFDPNEDRVSRRDSPIPIALDTECELFYCHCERRLLYLIFGLARSPNNFKTNHDLHIAMKDGRILRKFSNKPIGVIHGIWNTNMNAVCKYMGYPYNPDYHKEVSQPDIRVFARVTRALLIWPGGPVLLLALFAYPTGFWGSLLHTLLH</sequence>
<dbReference type="AlphaFoldDB" id="A0AB34J0Q0"/>
<dbReference type="Pfam" id="PF25342">
    <property type="entry name" value="GT_PLOD"/>
    <property type="match status" value="1"/>
</dbReference>
<accession>A0AB34J0Q0</accession>
<evidence type="ECO:0000313" key="4">
    <source>
        <dbReference type="Proteomes" id="UP001515480"/>
    </source>
</evidence>
<comment type="caution">
    <text evidence="3">The sequence shown here is derived from an EMBL/GenBank/DDBJ whole genome shotgun (WGS) entry which is preliminary data.</text>
</comment>
<proteinExistence type="predicted"/>
<name>A0AB34J0Q0_PRYPA</name>
<dbReference type="InterPro" id="IPR057589">
    <property type="entry name" value="GT_PLOD"/>
</dbReference>
<dbReference type="Proteomes" id="UP001515480">
    <property type="component" value="Unassembled WGS sequence"/>
</dbReference>
<evidence type="ECO:0000313" key="3">
    <source>
        <dbReference type="EMBL" id="KAL1510491.1"/>
    </source>
</evidence>
<dbReference type="EMBL" id="JBGBPQ010000015">
    <property type="protein sequence ID" value="KAL1510491.1"/>
    <property type="molecule type" value="Genomic_DNA"/>
</dbReference>
<reference evidence="3 4" key="1">
    <citation type="journal article" date="2024" name="Science">
        <title>Giant polyketide synthase enzymes in the biosynthesis of giant marine polyether toxins.</title>
        <authorList>
            <person name="Fallon T.R."/>
            <person name="Shende V.V."/>
            <person name="Wierzbicki I.H."/>
            <person name="Pendleton A.L."/>
            <person name="Watervoot N.F."/>
            <person name="Auber R.P."/>
            <person name="Gonzalez D.J."/>
            <person name="Wisecaver J.H."/>
            <person name="Moore B.S."/>
        </authorList>
    </citation>
    <scope>NUCLEOTIDE SEQUENCE [LARGE SCALE GENOMIC DNA]</scope>
    <source>
        <strain evidence="3 4">12B1</strain>
    </source>
</reference>
<keyword evidence="1" id="KW-0812">Transmembrane</keyword>